<comment type="caution">
    <text evidence="2">The sequence shown here is derived from an EMBL/GenBank/DDBJ whole genome shotgun (WGS) entry which is preliminary data.</text>
</comment>
<evidence type="ECO:0000313" key="2">
    <source>
        <dbReference type="EMBL" id="KAJ1168226.1"/>
    </source>
</evidence>
<evidence type="ECO:0000256" key="1">
    <source>
        <dbReference type="SAM" id="MobiDB-lite"/>
    </source>
</evidence>
<accession>A0AAV7SVU7</accession>
<protein>
    <submittedName>
        <fullName evidence="2">Uncharacterized protein</fullName>
    </submittedName>
</protein>
<gene>
    <name evidence="2" type="ORF">NDU88_000174</name>
</gene>
<reference evidence="2" key="1">
    <citation type="journal article" date="2022" name="bioRxiv">
        <title>Sequencing and chromosome-scale assembly of the giantPleurodeles waltlgenome.</title>
        <authorList>
            <person name="Brown T."/>
            <person name="Elewa A."/>
            <person name="Iarovenko S."/>
            <person name="Subramanian E."/>
            <person name="Araus A.J."/>
            <person name="Petzold A."/>
            <person name="Susuki M."/>
            <person name="Suzuki K.-i.T."/>
            <person name="Hayashi T."/>
            <person name="Toyoda A."/>
            <person name="Oliveira C."/>
            <person name="Osipova E."/>
            <person name="Leigh N.D."/>
            <person name="Simon A."/>
            <person name="Yun M.H."/>
        </authorList>
    </citation>
    <scope>NUCLEOTIDE SEQUENCE</scope>
    <source>
        <strain evidence="2">20211129_DDA</strain>
        <tissue evidence="2">Liver</tissue>
    </source>
</reference>
<proteinExistence type="predicted"/>
<keyword evidence="3" id="KW-1185">Reference proteome</keyword>
<sequence>MSRTEGGVTGPAGKKKQKVGRRGWGPQTRRRSGCGTNDEQEENQKKTGLPCYRRGKNPDPPEEYEATRIPSHVFSFIRTPGKK</sequence>
<dbReference type="Proteomes" id="UP001066276">
    <property type="component" value="Chromosome 4_1"/>
</dbReference>
<dbReference type="AlphaFoldDB" id="A0AAV7SVU7"/>
<name>A0AAV7SVU7_PLEWA</name>
<dbReference type="EMBL" id="JANPWB010000007">
    <property type="protein sequence ID" value="KAJ1168226.1"/>
    <property type="molecule type" value="Genomic_DNA"/>
</dbReference>
<feature type="region of interest" description="Disordered" evidence="1">
    <location>
        <begin position="1"/>
        <end position="69"/>
    </location>
</feature>
<evidence type="ECO:0000313" key="3">
    <source>
        <dbReference type="Proteomes" id="UP001066276"/>
    </source>
</evidence>
<organism evidence="2 3">
    <name type="scientific">Pleurodeles waltl</name>
    <name type="common">Iberian ribbed newt</name>
    <dbReference type="NCBI Taxonomy" id="8319"/>
    <lineage>
        <taxon>Eukaryota</taxon>
        <taxon>Metazoa</taxon>
        <taxon>Chordata</taxon>
        <taxon>Craniata</taxon>
        <taxon>Vertebrata</taxon>
        <taxon>Euteleostomi</taxon>
        <taxon>Amphibia</taxon>
        <taxon>Batrachia</taxon>
        <taxon>Caudata</taxon>
        <taxon>Salamandroidea</taxon>
        <taxon>Salamandridae</taxon>
        <taxon>Pleurodelinae</taxon>
        <taxon>Pleurodeles</taxon>
    </lineage>
</organism>